<gene>
    <name evidence="4" type="ORF">CVT26_003699</name>
</gene>
<dbReference type="InterPro" id="IPR019734">
    <property type="entry name" value="TPR_rpt"/>
</dbReference>
<dbReference type="InterPro" id="IPR003151">
    <property type="entry name" value="PIK-rel_kinase_FAT"/>
</dbReference>
<reference evidence="4 5" key="1">
    <citation type="journal article" date="2018" name="Evol. Lett.">
        <title>Horizontal gene cluster transfer increased hallucinogenic mushroom diversity.</title>
        <authorList>
            <person name="Reynolds H.T."/>
            <person name="Vijayakumar V."/>
            <person name="Gluck-Thaler E."/>
            <person name="Korotkin H.B."/>
            <person name="Matheny P.B."/>
            <person name="Slot J.C."/>
        </authorList>
    </citation>
    <scope>NUCLEOTIDE SEQUENCE [LARGE SCALE GENOMIC DNA]</scope>
    <source>
        <strain evidence="4 5">SRW20</strain>
    </source>
</reference>
<evidence type="ECO:0000313" key="4">
    <source>
        <dbReference type="EMBL" id="PPQ72568.1"/>
    </source>
</evidence>
<dbReference type="InterPro" id="IPR016024">
    <property type="entry name" value="ARM-type_fold"/>
</dbReference>
<dbReference type="SUPFAM" id="SSF48371">
    <property type="entry name" value="ARM repeat"/>
    <property type="match status" value="3"/>
</dbReference>
<feature type="repeat" description="TPR" evidence="1">
    <location>
        <begin position="2780"/>
        <end position="2813"/>
    </location>
</feature>
<dbReference type="PROSITE" id="PS51189">
    <property type="entry name" value="FAT"/>
    <property type="match status" value="1"/>
</dbReference>
<dbReference type="Pfam" id="PF20175">
    <property type="entry name" value="Tra1_central"/>
    <property type="match status" value="1"/>
</dbReference>
<dbReference type="PANTHER" id="PTHR11139">
    <property type="entry name" value="ATAXIA TELANGIECTASIA MUTATED ATM -RELATED"/>
    <property type="match status" value="1"/>
</dbReference>
<dbReference type="InterPro" id="IPR014009">
    <property type="entry name" value="PIK_FAT"/>
</dbReference>
<proteinExistence type="predicted"/>
<accession>A0A409W282</accession>
<dbReference type="GO" id="GO:0006355">
    <property type="term" value="P:regulation of DNA-templated transcription"/>
    <property type="evidence" value="ECO:0007669"/>
    <property type="project" value="TreeGrafter"/>
</dbReference>
<dbReference type="InParanoid" id="A0A409W282"/>
<evidence type="ECO:0000256" key="1">
    <source>
        <dbReference type="PROSITE-ProRule" id="PRU00339"/>
    </source>
</evidence>
<feature type="region of interest" description="Disordered" evidence="2">
    <location>
        <begin position="2952"/>
        <end position="2993"/>
    </location>
</feature>
<dbReference type="STRING" id="231916.A0A409W282"/>
<protein>
    <recommendedName>
        <fullName evidence="3">FAT domain-containing protein</fullName>
    </recommendedName>
</protein>
<dbReference type="InterPro" id="IPR011990">
    <property type="entry name" value="TPR-like_helical_dom_sf"/>
</dbReference>
<evidence type="ECO:0000256" key="2">
    <source>
        <dbReference type="SAM" id="MobiDB-lite"/>
    </source>
</evidence>
<evidence type="ECO:0000313" key="5">
    <source>
        <dbReference type="Proteomes" id="UP000284706"/>
    </source>
</evidence>
<dbReference type="GO" id="GO:0005634">
    <property type="term" value="C:nucleus"/>
    <property type="evidence" value="ECO:0007669"/>
    <property type="project" value="TreeGrafter"/>
</dbReference>
<dbReference type="InterPro" id="IPR011009">
    <property type="entry name" value="Kinase-like_dom_sf"/>
</dbReference>
<keyword evidence="5" id="KW-1185">Reference proteome</keyword>
<dbReference type="GO" id="GO:0006281">
    <property type="term" value="P:DNA repair"/>
    <property type="evidence" value="ECO:0007669"/>
    <property type="project" value="TreeGrafter"/>
</dbReference>
<dbReference type="GO" id="GO:0000124">
    <property type="term" value="C:SAGA complex"/>
    <property type="evidence" value="ECO:0007669"/>
    <property type="project" value="TreeGrafter"/>
</dbReference>
<dbReference type="InterPro" id="IPR046807">
    <property type="entry name" value="Tra1_central"/>
</dbReference>
<feature type="domain" description="FAT" evidence="3">
    <location>
        <begin position="2383"/>
        <end position="2937"/>
    </location>
</feature>
<keyword evidence="1" id="KW-0802">TPR repeat</keyword>
<dbReference type="OrthoDB" id="5570127at2759"/>
<dbReference type="InterPro" id="IPR050517">
    <property type="entry name" value="DDR_Repair_Kinase"/>
</dbReference>
<comment type="caution">
    <text evidence="4">The sequence shown here is derived from an EMBL/GenBank/DDBJ whole genome shotgun (WGS) entry which is preliminary data.</text>
</comment>
<organism evidence="4 5">
    <name type="scientific">Gymnopilus dilepis</name>
    <dbReference type="NCBI Taxonomy" id="231916"/>
    <lineage>
        <taxon>Eukaryota</taxon>
        <taxon>Fungi</taxon>
        <taxon>Dikarya</taxon>
        <taxon>Basidiomycota</taxon>
        <taxon>Agaricomycotina</taxon>
        <taxon>Agaricomycetes</taxon>
        <taxon>Agaricomycetidae</taxon>
        <taxon>Agaricales</taxon>
        <taxon>Agaricineae</taxon>
        <taxon>Hymenogastraceae</taxon>
        <taxon>Gymnopilus</taxon>
    </lineage>
</organism>
<dbReference type="InterPro" id="IPR046805">
    <property type="entry name" value="Tra1_ring"/>
</dbReference>
<dbReference type="FunCoup" id="A0A409W282">
    <property type="interactions" value="648"/>
</dbReference>
<dbReference type="SUPFAM" id="SSF56112">
    <property type="entry name" value="Protein kinase-like (PK-like)"/>
    <property type="match status" value="1"/>
</dbReference>
<dbReference type="PROSITE" id="PS50005">
    <property type="entry name" value="TPR"/>
    <property type="match status" value="1"/>
</dbReference>
<feature type="non-terminal residue" evidence="4">
    <location>
        <position position="3237"/>
    </location>
</feature>
<dbReference type="GO" id="GO:0035267">
    <property type="term" value="C:NuA4 histone acetyltransferase complex"/>
    <property type="evidence" value="ECO:0007669"/>
    <property type="project" value="TreeGrafter"/>
</dbReference>
<dbReference type="Proteomes" id="UP000284706">
    <property type="component" value="Unassembled WGS sequence"/>
</dbReference>
<dbReference type="PANTHER" id="PTHR11139:SF1">
    <property type="entry name" value="TRANSFORMATION_TRANSCRIPTION DOMAIN-ASSOCIATED PROTEIN"/>
    <property type="match status" value="1"/>
</dbReference>
<dbReference type="Pfam" id="PF02259">
    <property type="entry name" value="FAT"/>
    <property type="match status" value="1"/>
</dbReference>
<sequence>MSAPSPMEGISTSTASAVASDLDLRISRIADPNIELRQRHVVACEIREMMDTMRDTESARNLPRLLRPLLDLLRSGEPAFQKDTLEYQFRRVQVEIINRLPPNEAFRSFVPAIFSCMLHVVRYDNEENGATACKIVVELIRNYRAVTEEGLTEFITVFQETLQNMKEIVIQYLSEESSPVDSNVALPALRSFKTLTEMGMVMVVASQFHRTVVTSTLPTTTPQIFEVLALESPVQNKARTECEATGGIWAGMSPSIKNSGIYSDFIQAQIKMLSYLAYVMRFTSDITDSYGETLVLSALRLLQDCPSHGVVMRRELMVVFRHLMGTPHRRALFDSLDKLLDEKVLLGTSIASQEALRATVYTAVADLVHHVRSELTAPQLERIVHVYSSLMHNPTLGFNLHTLFAKMMFGLTDAILLKETSQGAARLLEVMFETCLEKLESLCIVHSGAASALERNKISATEDNLNASVIEKARPVGGTISLTEKPEDVLHGKKQIPIVDTPVSSISLESRMVFRTLLHGFRVCLVSLKKCEAPTPEGSLIFRFFRAGVRCMFVFDPDPRVLEQSEYLDWFAHALAEVNLHVFQEVWTHSIEFFFEHAQKKMGLLNICQFLFTRDATSATLLAIVLRFLVDRLPLLGDYDDLTAAATIRLYKMAFAAVASHPATNEAILASHVSKLLMDCFPLAAKASKPTHYLHLLRALFRAIGVGGGRYELLYNAVVPLLPEMLESLNRQLLASEGQTRDMIVELCLTVPLRLTHLLPHLSYLMQPLALALKGNPELVSQGLRTLELCIDNLTPDFLDPTLNIVLRDLMEALFSHLRPLPAPHHPAHTTIRILGKLGGRNRRLLTKEPALTYHHFSDPAKLTVSFSGVVQKVDIGPVALLASRSINKASSTDRVHAFNFLENSMTLMFNEGVIGRNVEEAFVNTLEGLFDALYFPEVQGQAESFIRKLGKAVFEEEIRRGQSRESGTRPTPSVILSCYLDAFPHALARDQPEQANAAQVLISSIVQDLVSMSTQPNVSAQEVILILHQVANRFTALCLDDSWIRKSAGCSGIKIMTQTPLLGPKWVMDREAELYRTLLLILKDLPSELPRDVEDVVEVLMTIIQMCNAHLDLHGESGPQARTKLVQTVGIFFQELHSPNLLVRQAAQKAIGLLVDISGRPAVELLMPHRDRMLMGIYTKPLRALPFSKQIGMIEAIRYCVSLDPPLVELNDELLRLLHETLALADADDSQLLGSRNIRQSGLEVIKLRVACIKLLTASMPLTDFFSRQHQTRQRVTSVYFKSLYSPSPKVKDVAHEGLRMVLTHQSRLPKELLQTGLRPILMNLADPKRLSVPGLEGLARLLELLTNYFKVEIGHKLLDHFRIVADPQLLQESSKLSLSDNEGITKLVRLANIFHLLPSAANIFLEQLVNAIVQTEAQMHFSTQSPFSEPLARYLDRYPTEGIDLFLRHLSYPRHLRTLRSILQARLAPNLLRELASRTPLLVNRLRTGNERNVVIAVLSLFDDLADLMPTWIIQNSFAVDAVVDLWRSSLPSTENLTSAVPDLTHRYTLMLSIFTKALKQAPRIDLLFEITSIYNLNLGIDVLGTTEFLYEHVALSNNMIFRRNILMRFLTWFADSTYTYVQKANFIRYIVTPTLLIQAKRPQQADGLINSDFVHQIDRHIWQPINELAAFQDADDMFRIEILHLTTILVQFYHELLEDVRKDIMKYTWSYITSSEDIIIKQTAYLLAARFFMVFPTPSKFILRAWTGLLRMSHQEGRISLRQEALAVLAPSLPKAEAQEPGPPLWAKTTRRLLAEESSVTTTTIYHLIVKQPDLFFPVRSLFIPHIANNLNKLGMSSSSTLDSRILSIDILQVIFDWEERATEATKNSMDTDQATEESVWLTPLTLRENMVSYLVRLSTVPHEQPVRGTILPKALSLLQLILGPNGWRDVTVGLRFFSRVLENEIPSDNANLLAQALSTAKVLQVVAADQPDSWYTTHAAILQKLIRKPLLMEEHNMYDVLLPIFDHLVRLYPLPKEEEEQHTELSDFHSFIYSSIGDGLRNSTSLPGVLGMLKAVVRVTPERIESFSPPLMKLLSKLTKDHIHSNPSTPGYEATVRVLTTILDISHMCVAFLGEQRRWFLFTLCALVEKSKSLPLCRYVLDLARTWALHRQESYPTMKEKATLLQKMTLFESRGDLIFHPYLELIYDIYTEPTLRRSDLTNRLEQSFFLGCRAKDSALRERFMDLLDISVPRSLFGRLSYVLGVQNWDALAEHNWIYIAIHLILGAADVDLPASYERRQTSNISSGALPRPQIQNVIRPAQRLLFLDPQAAHNTWISLFPAAWSCLSRREQSEITNCMVMLLSKDYHVKQASLRPNVIQTLLTGTHACSPPMTLPPHLVKYLAKTFGAWHISMEILEKSLEFTKDDDVTVVDHINDSLADVYAELAEEDMFYGLWRRRSIRKETNAGLAFEQAGMWEQAALTYESAQARVRTGSIPFSETEFCLWEDHWILCAEKLQQWDVLYDFAKGEGNQELTLECAWRIKDWNENKESLEEQINQLPEIPTPRRRVFEAYLALLKSPGALEKNVDFTRFLEDAMQLSLRKWVGLPQHLSVAHIPLLQHFQQFVELQEAVQIFGSLSQTNAVNLEKKSSELKMVLQAWRERLPNIYDDINIWSDLVAWRQNVFHSINNAYMPLIGGPNHGGANNTNTYGYRGYHETAWIINRFAHVARKHDLLDVCFNALTKIYTLPNIEISEAFLKLREQARAHYQRPNDLQAGLEVINNTNLMFFSTQQKAEFYTLKGMFHSRLGRNDEAALSFGQAVQLDMSQPKAWAEWGKFSDRVFKESPNDLSQAANAVSCYLQAAGLYKNGKSRPLLARILWLLTLDDQSSTISRAFDTYKGDAAFWFWITFIPQLCLSLSHREWKQARYLLLNLARLYPQAIFYNLRTQREEMQLVKKAMAARAAAAQATAESARRPNSDQANEANGEAPASIPATAPNATDVNAANPNPNSAALNVYPAGDSAHPRQAWEYVDEILQTLKTTFPLLILSLETMVDQIQHKFKPSPEEEVYRSICMLLSDAMQNYVIRINSPDDDGMLTGNTVNTIQRMAANMPPFVKKEYEEEFIATKQTHYEYIQRLQNWRDKYEAILDAKPRMQPLSHLSNYLTEFQYNKIDEIEVPGQYTEEKDSNQHFVRIQKFAPKFENCRSNGTCWKRITLHGNDNSTWSFTVQIPSQRQFRREDRVIQILRTFN</sequence>
<dbReference type="Pfam" id="PF20206">
    <property type="entry name" value="Tra1_ring"/>
    <property type="match status" value="1"/>
</dbReference>
<name>A0A409W282_9AGAR</name>
<dbReference type="EMBL" id="NHYE01005450">
    <property type="protein sequence ID" value="PPQ72568.1"/>
    <property type="molecule type" value="Genomic_DNA"/>
</dbReference>
<evidence type="ECO:0000259" key="3">
    <source>
        <dbReference type="PROSITE" id="PS51189"/>
    </source>
</evidence>
<dbReference type="SUPFAM" id="SSF48452">
    <property type="entry name" value="TPR-like"/>
    <property type="match status" value="1"/>
</dbReference>